<sequence length="60" mass="6698">MEFAAFSMTVGIAEAYLRRIYSDYVGKSGKTFSKMYAKLLTTLLFAALFSVAIASPYEKK</sequence>
<feature type="non-terminal residue" evidence="2">
    <location>
        <position position="60"/>
    </location>
</feature>
<keyword evidence="3" id="KW-1185">Reference proteome</keyword>
<protein>
    <submittedName>
        <fullName evidence="2">6369_t:CDS:1</fullName>
    </submittedName>
</protein>
<keyword evidence="1" id="KW-1133">Transmembrane helix</keyword>
<keyword evidence="1" id="KW-0812">Transmembrane</keyword>
<name>A0A9N9HQ10_9GLOM</name>
<dbReference type="Proteomes" id="UP000789342">
    <property type="component" value="Unassembled WGS sequence"/>
</dbReference>
<reference evidence="2" key="1">
    <citation type="submission" date="2021-06" db="EMBL/GenBank/DDBJ databases">
        <authorList>
            <person name="Kallberg Y."/>
            <person name="Tangrot J."/>
            <person name="Rosling A."/>
        </authorList>
    </citation>
    <scope>NUCLEOTIDE SEQUENCE</scope>
    <source>
        <strain evidence="2">CL551</strain>
    </source>
</reference>
<comment type="caution">
    <text evidence="2">The sequence shown here is derived from an EMBL/GenBank/DDBJ whole genome shotgun (WGS) entry which is preliminary data.</text>
</comment>
<accession>A0A9N9HQ10</accession>
<dbReference type="AlphaFoldDB" id="A0A9N9HQ10"/>
<feature type="transmembrane region" description="Helical" evidence="1">
    <location>
        <begin position="39"/>
        <end position="57"/>
    </location>
</feature>
<evidence type="ECO:0000313" key="3">
    <source>
        <dbReference type="Proteomes" id="UP000789342"/>
    </source>
</evidence>
<gene>
    <name evidence="2" type="ORF">AMORRO_LOCUS12068</name>
</gene>
<organism evidence="2 3">
    <name type="scientific">Acaulospora morrowiae</name>
    <dbReference type="NCBI Taxonomy" id="94023"/>
    <lineage>
        <taxon>Eukaryota</taxon>
        <taxon>Fungi</taxon>
        <taxon>Fungi incertae sedis</taxon>
        <taxon>Mucoromycota</taxon>
        <taxon>Glomeromycotina</taxon>
        <taxon>Glomeromycetes</taxon>
        <taxon>Diversisporales</taxon>
        <taxon>Acaulosporaceae</taxon>
        <taxon>Acaulospora</taxon>
    </lineage>
</organism>
<keyword evidence="1" id="KW-0472">Membrane</keyword>
<evidence type="ECO:0000256" key="1">
    <source>
        <dbReference type="SAM" id="Phobius"/>
    </source>
</evidence>
<dbReference type="EMBL" id="CAJVPV010016840">
    <property type="protein sequence ID" value="CAG8699952.1"/>
    <property type="molecule type" value="Genomic_DNA"/>
</dbReference>
<evidence type="ECO:0000313" key="2">
    <source>
        <dbReference type="EMBL" id="CAG8699952.1"/>
    </source>
</evidence>
<proteinExistence type="predicted"/>